<reference evidence="2 3" key="1">
    <citation type="submission" date="2017-06" db="EMBL/GenBank/DDBJ databases">
        <title>Ant-infecting Ophiocordyceps genomes reveal a high diversity of potential behavioral manipulation genes and a possible major role for enterotoxins.</title>
        <authorList>
            <person name="De Bekker C."/>
            <person name="Evans H.C."/>
            <person name="Brachmann A."/>
            <person name="Hughes D.P."/>
        </authorList>
    </citation>
    <scope>NUCLEOTIDE SEQUENCE [LARGE SCALE GENOMIC DNA]</scope>
    <source>
        <strain evidence="2 3">Map16</strain>
    </source>
</reference>
<comment type="caution">
    <text evidence="2">The sequence shown here is derived from an EMBL/GenBank/DDBJ whole genome shotgun (WGS) entry which is preliminary data.</text>
</comment>
<gene>
    <name evidence="2" type="ORF">CDD80_3197</name>
</gene>
<sequence length="219" mass="24037">MSSNLFPPHTHESIALEARVEGLIRAGDPRWRRDQVVATARRGVWKRYHLSPRKTGGADPSPRTWPNSRPTEKGRRDPKSAVRMSGEGPFHAGTTSDTLNSMAGPKLLAAPRGGQWQPQQRRVAAGGLRVTRQRIAIDYRCQSTSGAVRGTSRLGETGSRKEAKREGDGATINRVANSPEASSRAAKDGRARSRAPQGWNAKDRQTDKADGQRVEGWDR</sequence>
<name>A0A2C5Z4G5_9HYPO</name>
<organism evidence="2 3">
    <name type="scientific">Ophiocordyceps camponoti-rufipedis</name>
    <dbReference type="NCBI Taxonomy" id="2004952"/>
    <lineage>
        <taxon>Eukaryota</taxon>
        <taxon>Fungi</taxon>
        <taxon>Dikarya</taxon>
        <taxon>Ascomycota</taxon>
        <taxon>Pezizomycotina</taxon>
        <taxon>Sordariomycetes</taxon>
        <taxon>Hypocreomycetidae</taxon>
        <taxon>Hypocreales</taxon>
        <taxon>Ophiocordycipitaceae</taxon>
        <taxon>Ophiocordyceps</taxon>
    </lineage>
</organism>
<dbReference type="EMBL" id="NJES01000284">
    <property type="protein sequence ID" value="PHH74274.1"/>
    <property type="molecule type" value="Genomic_DNA"/>
</dbReference>
<dbReference type="AlphaFoldDB" id="A0A2C5Z4G5"/>
<keyword evidence="3" id="KW-1185">Reference proteome</keyword>
<proteinExistence type="predicted"/>
<feature type="compositionally biased region" description="Low complexity" evidence="1">
    <location>
        <begin position="111"/>
        <end position="121"/>
    </location>
</feature>
<feature type="compositionally biased region" description="Basic and acidic residues" evidence="1">
    <location>
        <begin position="70"/>
        <end position="80"/>
    </location>
</feature>
<evidence type="ECO:0000313" key="3">
    <source>
        <dbReference type="Proteomes" id="UP000226431"/>
    </source>
</evidence>
<feature type="compositionally biased region" description="Basic and acidic residues" evidence="1">
    <location>
        <begin position="201"/>
        <end position="219"/>
    </location>
</feature>
<protein>
    <submittedName>
        <fullName evidence="2">Uncharacterized protein</fullName>
    </submittedName>
</protein>
<feature type="region of interest" description="Disordered" evidence="1">
    <location>
        <begin position="145"/>
        <end position="219"/>
    </location>
</feature>
<feature type="region of interest" description="Disordered" evidence="1">
    <location>
        <begin position="50"/>
        <end position="121"/>
    </location>
</feature>
<evidence type="ECO:0000313" key="2">
    <source>
        <dbReference type="EMBL" id="PHH74274.1"/>
    </source>
</evidence>
<accession>A0A2C5Z4G5</accession>
<dbReference type="Proteomes" id="UP000226431">
    <property type="component" value="Unassembled WGS sequence"/>
</dbReference>
<evidence type="ECO:0000256" key="1">
    <source>
        <dbReference type="SAM" id="MobiDB-lite"/>
    </source>
</evidence>
<feature type="compositionally biased region" description="Basic and acidic residues" evidence="1">
    <location>
        <begin position="158"/>
        <end position="168"/>
    </location>
</feature>